<dbReference type="EMBL" id="BDQK01000001">
    <property type="protein sequence ID" value="GBF79095.1"/>
    <property type="molecule type" value="Genomic_DNA"/>
</dbReference>
<dbReference type="InterPro" id="IPR051465">
    <property type="entry name" value="Cell_Envelope_Struct_Comp"/>
</dbReference>
<feature type="coiled-coil region" evidence="3">
    <location>
        <begin position="133"/>
        <end position="167"/>
    </location>
</feature>
<feature type="region of interest" description="Disordered" evidence="4">
    <location>
        <begin position="12"/>
        <end position="43"/>
    </location>
</feature>
<evidence type="ECO:0000313" key="7">
    <source>
        <dbReference type="Proteomes" id="UP000287247"/>
    </source>
</evidence>
<proteinExistence type="inferred from homology"/>
<dbReference type="InterPro" id="IPR007049">
    <property type="entry name" value="Carb-sel_porin_OprB"/>
</dbReference>
<dbReference type="NCBIfam" id="NF033921">
    <property type="entry name" value="por_somb"/>
    <property type="match status" value="1"/>
</dbReference>
<evidence type="ECO:0000313" key="6">
    <source>
        <dbReference type="EMBL" id="GBF79095.1"/>
    </source>
</evidence>
<dbReference type="AlphaFoldDB" id="A0A401ICU7"/>
<evidence type="ECO:0000259" key="5">
    <source>
        <dbReference type="PROSITE" id="PS51272"/>
    </source>
</evidence>
<feature type="domain" description="SLH" evidence="5">
    <location>
        <begin position="75"/>
        <end position="139"/>
    </location>
</feature>
<evidence type="ECO:0000256" key="4">
    <source>
        <dbReference type="SAM" id="MobiDB-lite"/>
    </source>
</evidence>
<evidence type="ECO:0000256" key="1">
    <source>
        <dbReference type="ARBA" id="ARBA00008769"/>
    </source>
</evidence>
<dbReference type="GO" id="GO:0016020">
    <property type="term" value="C:membrane"/>
    <property type="evidence" value="ECO:0007669"/>
    <property type="project" value="InterPro"/>
</dbReference>
<feature type="coiled-coil region" evidence="3">
    <location>
        <begin position="482"/>
        <end position="509"/>
    </location>
</feature>
<keyword evidence="7" id="KW-1185">Reference proteome</keyword>
<name>A0A401ICU7_APHSA</name>
<dbReference type="Gene3D" id="2.40.160.180">
    <property type="entry name" value="Carbohydrate-selective porin OprB"/>
    <property type="match status" value="1"/>
</dbReference>
<dbReference type="GO" id="GO:0015288">
    <property type="term" value="F:porin activity"/>
    <property type="evidence" value="ECO:0007669"/>
    <property type="project" value="InterPro"/>
</dbReference>
<dbReference type="PANTHER" id="PTHR43308:SF1">
    <property type="entry name" value="OUTER MEMBRANE PROTEIN ALPHA"/>
    <property type="match status" value="1"/>
</dbReference>
<dbReference type="GO" id="GO:0008643">
    <property type="term" value="P:carbohydrate transport"/>
    <property type="evidence" value="ECO:0007669"/>
    <property type="project" value="InterPro"/>
</dbReference>
<dbReference type="InterPro" id="IPR038673">
    <property type="entry name" value="OprB_sf"/>
</dbReference>
<keyword evidence="3" id="KW-0175">Coiled coil</keyword>
<reference evidence="7" key="1">
    <citation type="submission" date="2017-05" db="EMBL/GenBank/DDBJ databases">
        <title>Physiological properties and genetic analysis related to exopolysaccharide production of fresh-water unicellular cyanobacterium Aphanothece sacrum, Suizenji Nori, that has been cultured as a food source in Japan.</title>
        <authorList>
            <person name="Kanesaki Y."/>
            <person name="Yoshikawa S."/>
            <person name="Ohki K."/>
        </authorList>
    </citation>
    <scope>NUCLEOTIDE SEQUENCE [LARGE SCALE GENOMIC DNA]</scope>
    <source>
        <strain evidence="7">FPU1</strain>
    </source>
</reference>
<comment type="similarity">
    <text evidence="1 2">Belongs to the OprB family.</text>
</comment>
<dbReference type="Pfam" id="PF04966">
    <property type="entry name" value="OprB"/>
    <property type="match status" value="1"/>
</dbReference>
<accession>A0A401ICU7</accession>
<comment type="caution">
    <text evidence="6">The sequence shown here is derived from an EMBL/GenBank/DDBJ whole genome shotgun (WGS) entry which is preliminary data.</text>
</comment>
<evidence type="ECO:0000256" key="2">
    <source>
        <dbReference type="RuleBase" id="RU363072"/>
    </source>
</evidence>
<dbReference type="PANTHER" id="PTHR43308">
    <property type="entry name" value="OUTER MEMBRANE PROTEIN ALPHA-RELATED"/>
    <property type="match status" value="1"/>
</dbReference>
<dbReference type="InterPro" id="IPR047684">
    <property type="entry name" value="Por_som-like"/>
</dbReference>
<dbReference type="Pfam" id="PF00395">
    <property type="entry name" value="SLH"/>
    <property type="match status" value="1"/>
</dbReference>
<dbReference type="PROSITE" id="PS51272">
    <property type="entry name" value="SLH"/>
    <property type="match status" value="1"/>
</dbReference>
<dbReference type="InterPro" id="IPR001119">
    <property type="entry name" value="SLH_dom"/>
</dbReference>
<evidence type="ECO:0000256" key="3">
    <source>
        <dbReference type="SAM" id="Coils"/>
    </source>
</evidence>
<dbReference type="Proteomes" id="UP000287247">
    <property type="component" value="Unassembled WGS sequence"/>
</dbReference>
<organism evidence="6 7">
    <name type="scientific">Aphanothece sacrum FPU1</name>
    <dbReference type="NCBI Taxonomy" id="1920663"/>
    <lineage>
        <taxon>Bacteria</taxon>
        <taxon>Bacillati</taxon>
        <taxon>Cyanobacteriota</taxon>
        <taxon>Cyanophyceae</taxon>
        <taxon>Oscillatoriophycideae</taxon>
        <taxon>Chroococcales</taxon>
        <taxon>Aphanothecaceae</taxon>
        <taxon>Aphanothece</taxon>
    </lineage>
</organism>
<gene>
    <name evidence="6" type="ORF">AsFPU1_0487</name>
</gene>
<feature type="coiled-coil region" evidence="3">
    <location>
        <begin position="537"/>
        <end position="578"/>
    </location>
</feature>
<feature type="compositionally biased region" description="Polar residues" evidence="4">
    <location>
        <begin position="31"/>
        <end position="43"/>
    </location>
</feature>
<sequence>MLSGQTVEALPLPDPDFKLKQSRDGFLNPGGRQSSSMSQMTNVSDLQTDFKLKQSRDGFLNPGSRQNSSMSQITNVSELQDIAPTAWAYEALRGLVERYGCIVGYPDRTFRGDRALSRHEFAAGLNACLNTIERLIQENVAVLREDIEKLKRLAKEFEGELIALGARVGNLEQRVAFIEEHQFATTTKLTGEMVVGLTGVADGDMNGGEDVPRTTNLGYRARLELNTSFDGSDLLYTRLATGTVPTYSTITGTFQGDLGFSQPDDSNLAVEVLYYEFDLAENVRVWVEPFGGAFDDYTNTVNYLDGDGAGGALSAFGTRNPIYYIAEGQGIGFQGTVFEVFEWSAGYLANNGNNPDLGDGLFNGAFAALGQIGYKPSDDFMVAFTYLHGYNTVDTGTGSRRSNFQAFIEEEFEQKINTINDSYGMEFSWRIAPKFVFGGWVAVTKAKTQNVILSPNNLLDQELAANDAADKAATQGAAQAVFQAANQAAAQAADEAAAAQAQADEAAAAQADEEFAEAAAVAQAAAQEAAQAAAEAAAQAADEANAAADAAAEAANEADAAAQAVAEQNAQIAGLERKNLDIWNWGLTFAFPDAFSEGDTAAIIIGMQPWVSQSNIVLPDGARNNDRDSSYHIEAFYEYKVNDNMKLTPGIIIITSPDYDDDNNTLVIGTVRATFTF</sequence>
<protein>
    <submittedName>
        <fullName evidence="6">Cyanobacterial porin</fullName>
    </submittedName>
</protein>